<dbReference type="OrthoDB" id="1887033at2759"/>
<reference evidence="7" key="1">
    <citation type="submission" date="2022-07" db="EMBL/GenBank/DDBJ databases">
        <title>The genome of Lyophyllum shimeji provides insight into the initial evolution of ectomycorrhizal fungal genome.</title>
        <authorList>
            <person name="Kobayashi Y."/>
            <person name="Shibata T."/>
            <person name="Hirakawa H."/>
            <person name="Shigenobu S."/>
            <person name="Nishiyama T."/>
            <person name="Yamada A."/>
            <person name="Hasebe M."/>
            <person name="Kawaguchi M."/>
        </authorList>
    </citation>
    <scope>NUCLEOTIDE SEQUENCE</scope>
    <source>
        <strain evidence="7">AT787</strain>
    </source>
</reference>
<gene>
    <name evidence="7" type="ORF">LshimejAT787_1001920</name>
</gene>
<protein>
    <submittedName>
        <fullName evidence="7">Glycosyl hydrolase 5 (Cellulase A) family protein</fullName>
    </submittedName>
</protein>
<dbReference type="SUPFAM" id="SSF51445">
    <property type="entry name" value="(Trans)glycosidases"/>
    <property type="match status" value="1"/>
</dbReference>
<evidence type="ECO:0000256" key="5">
    <source>
        <dbReference type="SAM" id="SignalP"/>
    </source>
</evidence>
<keyword evidence="2 4" id="KW-0378">Hydrolase</keyword>
<keyword evidence="3 4" id="KW-0326">Glycosidase</keyword>
<keyword evidence="5" id="KW-0732">Signal</keyword>
<evidence type="ECO:0000256" key="1">
    <source>
        <dbReference type="ARBA" id="ARBA00005641"/>
    </source>
</evidence>
<feature type="chain" id="PRO_5040202613" evidence="5">
    <location>
        <begin position="21"/>
        <end position="467"/>
    </location>
</feature>
<dbReference type="PANTHER" id="PTHR31297:SF42">
    <property type="entry name" value="GLYCOSIDE HYDROLASE FAMILY 5 DOMAIN-CONTAINING PROTEIN"/>
    <property type="match status" value="1"/>
</dbReference>
<dbReference type="PANTHER" id="PTHR31297">
    <property type="entry name" value="GLUCAN ENDO-1,6-BETA-GLUCOSIDASE B"/>
    <property type="match status" value="1"/>
</dbReference>
<comment type="similarity">
    <text evidence="1 4">Belongs to the glycosyl hydrolase 5 (cellulase A) family.</text>
</comment>
<dbReference type="GO" id="GO:0005576">
    <property type="term" value="C:extracellular region"/>
    <property type="evidence" value="ECO:0007669"/>
    <property type="project" value="TreeGrafter"/>
</dbReference>
<evidence type="ECO:0000256" key="4">
    <source>
        <dbReference type="RuleBase" id="RU361153"/>
    </source>
</evidence>
<dbReference type="GO" id="GO:0009251">
    <property type="term" value="P:glucan catabolic process"/>
    <property type="evidence" value="ECO:0007669"/>
    <property type="project" value="TreeGrafter"/>
</dbReference>
<comment type="caution">
    <text evidence="7">The sequence shown here is derived from an EMBL/GenBank/DDBJ whole genome shotgun (WGS) entry which is preliminary data.</text>
</comment>
<evidence type="ECO:0000313" key="7">
    <source>
        <dbReference type="EMBL" id="GLB41592.1"/>
    </source>
</evidence>
<dbReference type="Gene3D" id="3.20.20.80">
    <property type="entry name" value="Glycosidases"/>
    <property type="match status" value="2"/>
</dbReference>
<sequence>MFSLLLSLAFFSLSLSGVRAWLPKKIFGVSLGSWLVLEPWMLPQQWEDMGGERCANCSMCIASEFAFTQAYPDTADRKFEEHWNTWFTQDDVDKLVELGINTVRIPLGYWIVEDLVDRATEFYPRGGLVQLRRGLRQLSEAGIVVMLDHHALPGVQMAGQMFTGHCTSDVQFYTPFNYHRALVWSAVMTVLSHVDPAFDHVVTIEAANQPLRNANLTPGYGDFQKNFVRVVRAVECLLGLPVPSLNLTGKSEPTVNVTASLRLAWQLPPLFSPEVRSAILDAVPILLGIALELGLKEILGPCPRVTQEPLITTFMDIHWQHNDPPNPADAAIGPQIYENHIYYSFGGVADANPTAYLVHNCNLDRIQRDAVRGNSPLLFGEWSLATQFPATDKFLFKWADAQKRSYAMGAGWIFWSFKIEKSDLANDLARQWSYFEGVKRGFLTKDPAQLNDPNVCDPYLRNKTASA</sequence>
<dbReference type="AlphaFoldDB" id="A0A9P3UQT8"/>
<feature type="signal peptide" evidence="5">
    <location>
        <begin position="1"/>
        <end position="20"/>
    </location>
</feature>
<accession>A0A9P3UQT8</accession>
<proteinExistence type="inferred from homology"/>
<dbReference type="InterPro" id="IPR017853">
    <property type="entry name" value="GH"/>
</dbReference>
<evidence type="ECO:0000313" key="8">
    <source>
        <dbReference type="Proteomes" id="UP001063166"/>
    </source>
</evidence>
<dbReference type="GO" id="GO:0008422">
    <property type="term" value="F:beta-glucosidase activity"/>
    <property type="evidence" value="ECO:0007669"/>
    <property type="project" value="TreeGrafter"/>
</dbReference>
<keyword evidence="8" id="KW-1185">Reference proteome</keyword>
<evidence type="ECO:0000256" key="3">
    <source>
        <dbReference type="ARBA" id="ARBA00023295"/>
    </source>
</evidence>
<dbReference type="Pfam" id="PF00150">
    <property type="entry name" value="Cellulase"/>
    <property type="match status" value="1"/>
</dbReference>
<organism evidence="7 8">
    <name type="scientific">Lyophyllum shimeji</name>
    <name type="common">Hon-shimeji</name>
    <name type="synonym">Tricholoma shimeji</name>
    <dbReference type="NCBI Taxonomy" id="47721"/>
    <lineage>
        <taxon>Eukaryota</taxon>
        <taxon>Fungi</taxon>
        <taxon>Dikarya</taxon>
        <taxon>Basidiomycota</taxon>
        <taxon>Agaricomycotina</taxon>
        <taxon>Agaricomycetes</taxon>
        <taxon>Agaricomycetidae</taxon>
        <taxon>Agaricales</taxon>
        <taxon>Tricholomatineae</taxon>
        <taxon>Lyophyllaceae</taxon>
        <taxon>Lyophyllum</taxon>
    </lineage>
</organism>
<evidence type="ECO:0000259" key="6">
    <source>
        <dbReference type="Pfam" id="PF00150"/>
    </source>
</evidence>
<feature type="domain" description="Glycoside hydrolase family 5" evidence="6">
    <location>
        <begin position="78"/>
        <end position="418"/>
    </location>
</feature>
<dbReference type="GO" id="GO:0009986">
    <property type="term" value="C:cell surface"/>
    <property type="evidence" value="ECO:0007669"/>
    <property type="project" value="TreeGrafter"/>
</dbReference>
<evidence type="ECO:0000256" key="2">
    <source>
        <dbReference type="ARBA" id="ARBA00022801"/>
    </source>
</evidence>
<dbReference type="Proteomes" id="UP001063166">
    <property type="component" value="Unassembled WGS sequence"/>
</dbReference>
<dbReference type="InterPro" id="IPR001547">
    <property type="entry name" value="Glyco_hydro_5"/>
</dbReference>
<dbReference type="EMBL" id="BRPK01000010">
    <property type="protein sequence ID" value="GLB41592.1"/>
    <property type="molecule type" value="Genomic_DNA"/>
</dbReference>
<name>A0A9P3UQT8_LYOSH</name>
<dbReference type="InterPro" id="IPR050386">
    <property type="entry name" value="Glycosyl_hydrolase_5"/>
</dbReference>